<keyword evidence="2" id="KW-1185">Reference proteome</keyword>
<evidence type="ECO:0000313" key="2">
    <source>
        <dbReference type="Proteomes" id="UP000054279"/>
    </source>
</evidence>
<dbReference type="EMBL" id="KN837114">
    <property type="protein sequence ID" value="KIJ44968.1"/>
    <property type="molecule type" value="Genomic_DNA"/>
</dbReference>
<organism evidence="1 2">
    <name type="scientific">Sphaerobolus stellatus (strain SS14)</name>
    <dbReference type="NCBI Taxonomy" id="990650"/>
    <lineage>
        <taxon>Eukaryota</taxon>
        <taxon>Fungi</taxon>
        <taxon>Dikarya</taxon>
        <taxon>Basidiomycota</taxon>
        <taxon>Agaricomycotina</taxon>
        <taxon>Agaricomycetes</taxon>
        <taxon>Phallomycetidae</taxon>
        <taxon>Geastrales</taxon>
        <taxon>Sphaerobolaceae</taxon>
        <taxon>Sphaerobolus</taxon>
    </lineage>
</organism>
<name>A0A0C9UQ11_SPHS4</name>
<protein>
    <submittedName>
        <fullName evidence="1">Uncharacterized protein</fullName>
    </submittedName>
</protein>
<reference evidence="1 2" key="1">
    <citation type="submission" date="2014-06" db="EMBL/GenBank/DDBJ databases">
        <title>Evolutionary Origins and Diversification of the Mycorrhizal Mutualists.</title>
        <authorList>
            <consortium name="DOE Joint Genome Institute"/>
            <consortium name="Mycorrhizal Genomics Consortium"/>
            <person name="Kohler A."/>
            <person name="Kuo A."/>
            <person name="Nagy L.G."/>
            <person name="Floudas D."/>
            <person name="Copeland A."/>
            <person name="Barry K.W."/>
            <person name="Cichocki N."/>
            <person name="Veneault-Fourrey C."/>
            <person name="LaButti K."/>
            <person name="Lindquist E.A."/>
            <person name="Lipzen A."/>
            <person name="Lundell T."/>
            <person name="Morin E."/>
            <person name="Murat C."/>
            <person name="Riley R."/>
            <person name="Ohm R."/>
            <person name="Sun H."/>
            <person name="Tunlid A."/>
            <person name="Henrissat B."/>
            <person name="Grigoriev I.V."/>
            <person name="Hibbett D.S."/>
            <person name="Martin F."/>
        </authorList>
    </citation>
    <scope>NUCLEOTIDE SEQUENCE [LARGE SCALE GENOMIC DNA]</scope>
    <source>
        <strain evidence="1 2">SS14</strain>
    </source>
</reference>
<accession>A0A0C9UQ11</accession>
<sequence>MVAENRIGACILGWAIGNIRRYVLTARYARPNTNQTFDLVSYSSNVGQQEGFRELAGGSLWTHLLEYTSCGKQIPAFPENLPISTKYLFEDIKEACNALPRSPLPDDPDSWQNAAAFSYVGDSR</sequence>
<dbReference type="AlphaFoldDB" id="A0A0C9UQ11"/>
<proteinExistence type="predicted"/>
<evidence type="ECO:0000313" key="1">
    <source>
        <dbReference type="EMBL" id="KIJ44968.1"/>
    </source>
</evidence>
<dbReference type="Proteomes" id="UP000054279">
    <property type="component" value="Unassembled WGS sequence"/>
</dbReference>
<dbReference type="HOGENOM" id="CLU_2005378_0_0_1"/>
<gene>
    <name evidence="1" type="ORF">M422DRAFT_251596</name>
</gene>